<accession>A0A2S3U9U7</accession>
<dbReference type="EMBL" id="NKCZ01000046">
    <property type="protein sequence ID" value="POD89064.1"/>
    <property type="molecule type" value="Genomic_DNA"/>
</dbReference>
<protein>
    <submittedName>
        <fullName evidence="1">Uncharacterized protein</fullName>
    </submittedName>
</protein>
<sequence length="32" mass="3582">MEQNTTAGSYHIIADGYLHDLPITITFTKDKS</sequence>
<dbReference type="Proteomes" id="UP000236990">
    <property type="component" value="Unassembled WGS sequence"/>
</dbReference>
<dbReference type="AlphaFoldDB" id="A0A2S3U9U7"/>
<comment type="caution">
    <text evidence="1">The sequence shown here is derived from an EMBL/GenBank/DDBJ whole genome shotgun (WGS) entry which is preliminary data.</text>
</comment>
<proteinExistence type="predicted"/>
<evidence type="ECO:0000313" key="2">
    <source>
        <dbReference type="Proteomes" id="UP000236990"/>
    </source>
</evidence>
<gene>
    <name evidence="1" type="ORF">S101258_00207</name>
</gene>
<organism evidence="1 2">
    <name type="scientific">Lactiplantibacillus plantarum subsp. plantarum</name>
    <dbReference type="NCBI Taxonomy" id="337330"/>
    <lineage>
        <taxon>Bacteria</taxon>
        <taxon>Bacillati</taxon>
        <taxon>Bacillota</taxon>
        <taxon>Bacilli</taxon>
        <taxon>Lactobacillales</taxon>
        <taxon>Lactobacillaceae</taxon>
        <taxon>Lactiplantibacillus</taxon>
    </lineage>
</organism>
<evidence type="ECO:0000313" key="1">
    <source>
        <dbReference type="EMBL" id="POD89064.1"/>
    </source>
</evidence>
<reference evidence="1 2" key="1">
    <citation type="submission" date="2017-06" db="EMBL/GenBank/DDBJ databases">
        <title>Genome sequence of Lactobacillus plantarum subsp. plantarum strain SRCM101258.</title>
        <authorList>
            <person name="Cho S.H."/>
        </authorList>
    </citation>
    <scope>NUCLEOTIDE SEQUENCE [LARGE SCALE GENOMIC DNA]</scope>
    <source>
        <strain evidence="1 2">SRCM101258</strain>
    </source>
</reference>
<name>A0A2S3U9U7_LACPN</name>